<evidence type="ECO:0000256" key="4">
    <source>
        <dbReference type="HAMAP-Rule" id="MF_00925"/>
    </source>
</evidence>
<evidence type="ECO:0000259" key="6">
    <source>
        <dbReference type="Pfam" id="PF04355"/>
    </source>
</evidence>
<accession>A0A426FSJ2</accession>
<dbReference type="InterPro" id="IPR037873">
    <property type="entry name" value="BamE-like"/>
</dbReference>
<gene>
    <name evidence="4" type="primary">bamE</name>
    <name evidence="7" type="ORF">EHV23_05930</name>
</gene>
<reference evidence="7 8" key="1">
    <citation type="submission" date="2018-11" db="EMBL/GenBank/DDBJ databases">
        <title>Genome sequencing of Lautropia sp. KCOM 2505 (= ChDC F240).</title>
        <authorList>
            <person name="Kook J.-K."/>
            <person name="Park S.-N."/>
            <person name="Lim Y.K."/>
        </authorList>
    </citation>
    <scope>NUCLEOTIDE SEQUENCE [LARGE SCALE GENOMIC DNA]</scope>
    <source>
        <strain evidence="7 8">KCOM 2505</strain>
    </source>
</reference>
<keyword evidence="3 4" id="KW-0998">Cell outer membrane</keyword>
<dbReference type="GO" id="GO:0051205">
    <property type="term" value="P:protein insertion into membrane"/>
    <property type="evidence" value="ECO:0007669"/>
    <property type="project" value="UniProtKB-UniRule"/>
</dbReference>
<feature type="domain" description="Outer membrane protein assembly factor BamE" evidence="6">
    <location>
        <begin position="96"/>
        <end position="164"/>
    </location>
</feature>
<dbReference type="GO" id="GO:0043165">
    <property type="term" value="P:Gram-negative-bacterium-type cell outer membrane assembly"/>
    <property type="evidence" value="ECO:0007669"/>
    <property type="project" value="UniProtKB-UniRule"/>
</dbReference>
<proteinExistence type="inferred from homology"/>
<dbReference type="GO" id="GO:0030674">
    <property type="term" value="F:protein-macromolecule adaptor activity"/>
    <property type="evidence" value="ECO:0007669"/>
    <property type="project" value="TreeGrafter"/>
</dbReference>
<evidence type="ECO:0000256" key="2">
    <source>
        <dbReference type="ARBA" id="ARBA00023136"/>
    </source>
</evidence>
<evidence type="ECO:0000256" key="3">
    <source>
        <dbReference type="ARBA" id="ARBA00023237"/>
    </source>
</evidence>
<dbReference type="HAMAP" id="MF_00925">
    <property type="entry name" value="OM_assembly_BamE"/>
    <property type="match status" value="1"/>
</dbReference>
<dbReference type="InterPro" id="IPR007450">
    <property type="entry name" value="BamE_dom"/>
</dbReference>
<evidence type="ECO:0000313" key="7">
    <source>
        <dbReference type="EMBL" id="RRN45689.1"/>
    </source>
</evidence>
<comment type="caution">
    <text evidence="7">The sequence shown here is derived from an EMBL/GenBank/DDBJ whole genome shotgun (WGS) entry which is preliminary data.</text>
</comment>
<evidence type="ECO:0000313" key="8">
    <source>
        <dbReference type="Proteomes" id="UP000270261"/>
    </source>
</evidence>
<dbReference type="PANTHER" id="PTHR37482">
    <property type="entry name" value="OUTER MEMBRANE PROTEIN ASSEMBLY FACTOR BAME"/>
    <property type="match status" value="1"/>
</dbReference>
<keyword evidence="8" id="KW-1185">Reference proteome</keyword>
<feature type="compositionally biased region" description="Basic and acidic residues" evidence="5">
    <location>
        <begin position="165"/>
        <end position="175"/>
    </location>
</feature>
<protein>
    <recommendedName>
        <fullName evidence="4">Outer membrane protein assembly factor BamE</fullName>
    </recommendedName>
</protein>
<evidence type="ECO:0000256" key="1">
    <source>
        <dbReference type="ARBA" id="ARBA00022729"/>
    </source>
</evidence>
<dbReference type="PANTHER" id="PTHR37482:SF1">
    <property type="entry name" value="OUTER MEMBRANE PROTEIN ASSEMBLY FACTOR BAME"/>
    <property type="match status" value="1"/>
</dbReference>
<dbReference type="InterPro" id="IPR026592">
    <property type="entry name" value="BamE"/>
</dbReference>
<dbReference type="Pfam" id="PF04355">
    <property type="entry name" value="BamE"/>
    <property type="match status" value="1"/>
</dbReference>
<feature type="region of interest" description="Disordered" evidence="5">
    <location>
        <begin position="165"/>
        <end position="191"/>
    </location>
</feature>
<comment type="subunit">
    <text evidence="4">Part of the Bam complex.</text>
</comment>
<comment type="function">
    <text evidence="4">Part of the outer membrane protein assembly complex, which is involved in assembly and insertion of beta-barrel proteins into the outer membrane.</text>
</comment>
<dbReference type="AlphaFoldDB" id="A0A426FSJ2"/>
<dbReference type="GO" id="GO:1990063">
    <property type="term" value="C:Bam protein complex"/>
    <property type="evidence" value="ECO:0007669"/>
    <property type="project" value="TreeGrafter"/>
</dbReference>
<organism evidence="7 8">
    <name type="scientific">Lautropia dentalis</name>
    <dbReference type="NCBI Taxonomy" id="2490857"/>
    <lineage>
        <taxon>Bacteria</taxon>
        <taxon>Pseudomonadati</taxon>
        <taxon>Pseudomonadota</taxon>
        <taxon>Betaproteobacteria</taxon>
        <taxon>Burkholderiales</taxon>
        <taxon>Burkholderiaceae</taxon>
        <taxon>Lautropia</taxon>
    </lineage>
</organism>
<dbReference type="Proteomes" id="UP000270261">
    <property type="component" value="Unassembled WGS sequence"/>
</dbReference>
<dbReference type="Gene3D" id="3.30.1450.10">
    <property type="match status" value="1"/>
</dbReference>
<keyword evidence="2 4" id="KW-0472">Membrane</keyword>
<comment type="similarity">
    <text evidence="4">Belongs to the BamE family.</text>
</comment>
<evidence type="ECO:0000256" key="5">
    <source>
        <dbReference type="SAM" id="MobiDB-lite"/>
    </source>
</evidence>
<name>A0A426FSJ2_9BURK</name>
<comment type="subcellular location">
    <subcellularLocation>
        <location evidence="4">Cell outer membrane</location>
    </subcellularLocation>
</comment>
<keyword evidence="1 4" id="KW-0732">Signal</keyword>
<dbReference type="EMBL" id="RRUE01000001">
    <property type="protein sequence ID" value="RRN45689.1"/>
    <property type="molecule type" value="Genomic_DNA"/>
</dbReference>
<sequence length="191" mass="21364">MKQEALIIRGYARPETIGTGNFAGTLHAGAARVSRDQHACGSAFPPTQPDPRMPHRLIRHSVPLLALAAVTALAGCASDRSRSGFLEPYRFAIPQGNYINQQMLDEVRTGMSPDEVRLRIGTPLLADVFHPNRWEYVFRFQYPNGESELRRVTVFFADNRVTDIKHDPLPARDDPNDPALPGYQPKETEKS</sequence>